<keyword evidence="7" id="KW-0493">Microtubule</keyword>
<evidence type="ECO:0000256" key="7">
    <source>
        <dbReference type="ARBA" id="ARBA00022701"/>
    </source>
</evidence>
<feature type="compositionally biased region" description="Polar residues" evidence="19">
    <location>
        <begin position="298"/>
        <end position="310"/>
    </location>
</feature>
<evidence type="ECO:0000256" key="11">
    <source>
        <dbReference type="ARBA" id="ARBA00023136"/>
    </source>
</evidence>
<dbReference type="InterPro" id="IPR018159">
    <property type="entry name" value="Spectrin/alpha-actinin"/>
</dbReference>
<feature type="compositionally biased region" description="Low complexity" evidence="19">
    <location>
        <begin position="280"/>
        <end position="296"/>
    </location>
</feature>
<dbReference type="Pfam" id="PF00307">
    <property type="entry name" value="CH"/>
    <property type="match status" value="2"/>
</dbReference>
<evidence type="ECO:0000256" key="4">
    <source>
        <dbReference type="ARBA" id="ARBA00022490"/>
    </source>
</evidence>
<dbReference type="GO" id="GO:0005874">
    <property type="term" value="C:microtubule"/>
    <property type="evidence" value="ECO:0007669"/>
    <property type="project" value="UniProtKB-KW"/>
</dbReference>
<gene>
    <name evidence="23" type="primary">LOC110985498</name>
</gene>
<evidence type="ECO:0000256" key="13">
    <source>
        <dbReference type="ARBA" id="ARBA00023212"/>
    </source>
</evidence>
<evidence type="ECO:0000256" key="14">
    <source>
        <dbReference type="ARBA" id="ARBA00023242"/>
    </source>
</evidence>
<dbReference type="Gene3D" id="1.10.418.10">
    <property type="entry name" value="Calponin-like domain"/>
    <property type="match status" value="2"/>
</dbReference>
<evidence type="ECO:0000259" key="21">
    <source>
        <dbReference type="PROSITE" id="PS50021"/>
    </source>
</evidence>
<feature type="region of interest" description="Disordered" evidence="19">
    <location>
        <begin position="1291"/>
        <end position="1344"/>
    </location>
</feature>
<dbReference type="InterPro" id="IPR036872">
    <property type="entry name" value="CH_dom_sf"/>
</dbReference>
<dbReference type="FunFam" id="1.10.418.10:FF:000048">
    <property type="entry name" value="Short stop, isoform B"/>
    <property type="match status" value="1"/>
</dbReference>
<evidence type="ECO:0000256" key="17">
    <source>
        <dbReference type="PROSITE-ProRule" id="PRU00192"/>
    </source>
</evidence>
<dbReference type="Gene3D" id="1.20.58.1060">
    <property type="match status" value="1"/>
</dbReference>
<evidence type="ECO:0000256" key="15">
    <source>
        <dbReference type="ARBA" id="ARBA00060457"/>
    </source>
</evidence>
<dbReference type="KEGG" id="aplc:110985498"/>
<evidence type="ECO:0000256" key="2">
    <source>
        <dbReference type="ARBA" id="ARBA00004528"/>
    </source>
</evidence>
<evidence type="ECO:0000256" key="19">
    <source>
        <dbReference type="SAM" id="MobiDB-lite"/>
    </source>
</evidence>
<protein>
    <submittedName>
        <fullName evidence="23">Plectin-like</fullName>
    </submittedName>
</protein>
<dbReference type="Gene3D" id="1.20.58.60">
    <property type="match status" value="4"/>
</dbReference>
<evidence type="ECO:0000256" key="16">
    <source>
        <dbReference type="ARBA" id="ARBA00060498"/>
    </source>
</evidence>
<sequence>MDFSEGGPISRMSVTDVLERQGRGDENYRWFVEVTNLADRVVLQVADARDDVQKRTFTKWVNSHLKKHPSKQLTLVHDLYKDLRDGSRLIPLLEILTGERIPQERGKLRLHRLQNVRKALDVLKVKKVALVNIDNVDIVDGNTKLTLGLIWTIILHFQISDVKIEGQHLQPKDALLQWAKQTVDGVPGVHVTDFERSWRDGLAFNAIIYRNRPDLVDFPSLRPSEHKKNLRHAFTVAEKHLGVTSLLEPEDVDVPKPDERSIMTYVSSLYDVFPTVPPKQTKTSTITTTLKTSRQTGPAVTSHVQETVIHSSGSQNSSSAASSASAAGTDPQWEVYAQPARQMMDWAKRTANMMDDRSIPQSTAEIKRALADLSRFKSEELPTKEAEKQRLASRFREVERSTQATGQFRPPAGLHINNLESAFDSCRLAIQQREHILNSELHRMEQQDTLANKVSRQIPMVSADLDTIQARIHDAEGKADKMTAVDVRNTIDDIESASRTCDKNIAILMREVAQLRTNNHPSGPELDRKLKQLQDRLATLRNFQIAGTTQKVTTRTMVQGDAVKLERRVELRTERRFVEGNVDQFIQDCYKWVKNKESSLKVASYGDDLEKVQKALQQSKGELHTIREYERNISKCRSVLSNMTGEELQRNQEQIAIVEDAYKQLLDMAVKRVRDLEILLEFVQMATKEMMWMNQLEDEHANRDWSAKNLNIAELEKHYKTLMREIQGRERQFTSVQNHGERLMMENHPAKPCISDHLSAMQSQWNTVTQLANSLETHLKYAAEYFQFFYDTKELEQWMAHSQEILASVMDKKDLSQMEAQQLLQEVMKMKQRLEEQQLVLRDLQQRSKHIVHLKKRRQRLTEPIPIFAVCDYPGIDLNVVKGQEYVLLDNANRTKWRVVNRAGMEGNVPGVCFMIPPPNSEAIDNALQLEAHFKHLVEMWSTTQTRLQQWIQTLSQRQSTQSIDSVGRTTVQQTEQVPQQQQQIVQRIQNGQELQTRSTSARRTVTSRKETTEDGQTLITEEITEQMPDGETHRTVTTKKIRTQEVFPTGEAPQVPLERMAAPEIQTHRTVTLKQQTLGHEARPPQVVPPDRSGTFPQSRRHAMLQQFQENTEQMRFEEERRRREQQQQAAEMDLERRMIEEEHRRRERLEIERREEIRMMQEQMEAERQQVERIRLERHQQAEQAERQQAERIAYEQQQAEQLALERQREEERRLVEEMARERLDFEMTVAQQAEQLERESAEHIGAKRRKMDEMAQLVAKQRLGEQITATGMQYERTIAQQAAVAAQERQQRQAQQPRQPEVVESITPRQVRTPTPRIESQQHSLEDITGQLRSSQQDLRHKSLRRSETDLMQQDALETDQQQLQLQVTRNQYITSEQVSTQYTERRDDQRHVTTEQQRPVVDAAASRMGQVELVAQELAREVESCNRLIDEMSSTSQASISSEDRQVVESVSLDMDSFLRRLYKDEERLQSRVETPLPHTMEESRVLHDDFQTFHNDLAELQPVYDRISDVAAHILQEREGQFPKLAEKYHILNEKWDSLVRHSNACSERVALVTDIVHTLHRAREVITSCEKVLTLHGKMPGEMDKHQDHLDKIQGLQKTLPPFQPVVDKLNDEMVRVGSLSKTTPTHQDVQRLESEVHSILGRWKDVCNQTHERLKRLTQSGDLLQEFNDLLTRESNWISQAEVTLMEFEHVAKGSLNLVQQLGAAREFNKQVAGRQHYMMETNGRGEAFIGQAQSYDSTVEAYKTKVQGSYPRSLAKRETTGLVPSWSVKTFSS</sequence>
<evidence type="ECO:0000256" key="8">
    <source>
        <dbReference type="ARBA" id="ARBA00022737"/>
    </source>
</evidence>
<evidence type="ECO:0000256" key="6">
    <source>
        <dbReference type="ARBA" id="ARBA00022692"/>
    </source>
</evidence>
<keyword evidence="3 17" id="KW-0728">SH3 domain</keyword>
<keyword evidence="12" id="KW-0009">Actin-binding</keyword>
<keyword evidence="6" id="KW-0812">Transmembrane</keyword>
<dbReference type="PROSITE" id="PS00019">
    <property type="entry name" value="ACTININ_1"/>
    <property type="match status" value="1"/>
</dbReference>
<feature type="compositionally biased region" description="Polar residues" evidence="19">
    <location>
        <begin position="1310"/>
        <end position="1326"/>
    </location>
</feature>
<dbReference type="GO" id="GO:0003779">
    <property type="term" value="F:actin binding"/>
    <property type="evidence" value="ECO:0007669"/>
    <property type="project" value="UniProtKB-KW"/>
</dbReference>
<keyword evidence="10 18" id="KW-0175">Coiled coil</keyword>
<comment type="subcellular location">
    <subcellularLocation>
        <location evidence="1">Cytoplasm</location>
        <location evidence="1">Cytoskeleton</location>
    </subcellularLocation>
    <subcellularLocation>
        <location evidence="15">Endomembrane system</location>
        <topology evidence="15">Single-pass type IV membrane protein</topology>
        <orientation evidence="15">Cytoplasmic side</orientation>
    </subcellularLocation>
    <subcellularLocation>
        <location evidence="2">Nucleus membrane</location>
        <topology evidence="2">Single-pass membrane protein</topology>
        <orientation evidence="2">Cytoplasmic side</orientation>
    </subcellularLocation>
    <subcellularLocation>
        <location evidence="16">Nucleus membrane</location>
        <topology evidence="16">Single-pass type IV membrane protein</topology>
    </subcellularLocation>
</comment>
<feature type="compositionally biased region" description="Low complexity" evidence="19">
    <location>
        <begin position="311"/>
        <end position="327"/>
    </location>
</feature>
<dbReference type="GO" id="GO:0005198">
    <property type="term" value="F:structural molecule activity"/>
    <property type="evidence" value="ECO:0007669"/>
    <property type="project" value="TreeGrafter"/>
</dbReference>
<keyword evidence="11" id="KW-0472">Membrane</keyword>
<feature type="domain" description="Calponin-homology (CH)" evidence="21">
    <location>
        <begin position="169"/>
        <end position="274"/>
    </location>
</feature>
<keyword evidence="5" id="KW-0597">Phosphoprotein</keyword>
<dbReference type="SMART" id="SM00150">
    <property type="entry name" value="SPEC"/>
    <property type="match status" value="5"/>
</dbReference>
<feature type="region of interest" description="Disordered" evidence="19">
    <location>
        <begin position="1076"/>
        <end position="1098"/>
    </location>
</feature>
<dbReference type="Proteomes" id="UP000694845">
    <property type="component" value="Unplaced"/>
</dbReference>
<reference evidence="23" key="1">
    <citation type="submission" date="2025-08" db="UniProtKB">
        <authorList>
            <consortium name="RefSeq"/>
        </authorList>
    </citation>
    <scope>IDENTIFICATION</scope>
</reference>
<name>A0A8B7ZB84_ACAPL</name>
<dbReference type="GO" id="GO:0005882">
    <property type="term" value="C:intermediate filament"/>
    <property type="evidence" value="ECO:0007669"/>
    <property type="project" value="TreeGrafter"/>
</dbReference>
<evidence type="ECO:0000313" key="22">
    <source>
        <dbReference type="Proteomes" id="UP000694845"/>
    </source>
</evidence>
<feature type="compositionally biased region" description="Low complexity" evidence="19">
    <location>
        <begin position="1291"/>
        <end position="1307"/>
    </location>
</feature>
<accession>A0A8B7ZB84</accession>
<dbReference type="OrthoDB" id="18853at2759"/>
<evidence type="ECO:0000256" key="9">
    <source>
        <dbReference type="ARBA" id="ARBA00022989"/>
    </source>
</evidence>
<evidence type="ECO:0000256" key="5">
    <source>
        <dbReference type="ARBA" id="ARBA00022553"/>
    </source>
</evidence>
<dbReference type="GO" id="GO:0005737">
    <property type="term" value="C:cytoplasm"/>
    <property type="evidence" value="ECO:0007669"/>
    <property type="project" value="UniProtKB-ARBA"/>
</dbReference>
<evidence type="ECO:0000256" key="18">
    <source>
        <dbReference type="SAM" id="Coils"/>
    </source>
</evidence>
<evidence type="ECO:0000256" key="10">
    <source>
        <dbReference type="ARBA" id="ARBA00023054"/>
    </source>
</evidence>
<dbReference type="GO" id="GO:0042060">
    <property type="term" value="P:wound healing"/>
    <property type="evidence" value="ECO:0007669"/>
    <property type="project" value="TreeGrafter"/>
</dbReference>
<keyword evidence="14" id="KW-0539">Nucleus</keyword>
<evidence type="ECO:0000313" key="23">
    <source>
        <dbReference type="RefSeq" id="XP_022102247.1"/>
    </source>
</evidence>
<dbReference type="InterPro" id="IPR001452">
    <property type="entry name" value="SH3_domain"/>
</dbReference>
<dbReference type="GO" id="GO:0031965">
    <property type="term" value="C:nuclear membrane"/>
    <property type="evidence" value="ECO:0007669"/>
    <property type="project" value="UniProtKB-SubCell"/>
</dbReference>
<feature type="compositionally biased region" description="Basic and acidic residues" evidence="19">
    <location>
        <begin position="1387"/>
        <end position="1397"/>
    </location>
</feature>
<feature type="region of interest" description="Disordered" evidence="19">
    <location>
        <begin position="1381"/>
        <end position="1402"/>
    </location>
</feature>
<dbReference type="Pfam" id="PF00435">
    <property type="entry name" value="Spectrin"/>
    <property type="match status" value="3"/>
</dbReference>
<evidence type="ECO:0000256" key="12">
    <source>
        <dbReference type="ARBA" id="ARBA00023203"/>
    </source>
</evidence>
<dbReference type="SUPFAM" id="SSF47576">
    <property type="entry name" value="Calponin-homology domain, CH-domain"/>
    <property type="match status" value="1"/>
</dbReference>
<dbReference type="CDD" id="cd21188">
    <property type="entry name" value="CH_PLEC-like_rpt1"/>
    <property type="match status" value="1"/>
</dbReference>
<dbReference type="FunFam" id="1.10.418.10:FF:000099">
    <property type="entry name" value="Nuclear anchorage protein 1"/>
    <property type="match status" value="1"/>
</dbReference>
<dbReference type="Pfam" id="PF17902">
    <property type="entry name" value="SH3_10"/>
    <property type="match status" value="1"/>
</dbReference>
<dbReference type="InterPro" id="IPR002017">
    <property type="entry name" value="Spectrin_repeat"/>
</dbReference>
<keyword evidence="13" id="KW-0206">Cytoskeleton</keyword>
<dbReference type="Gene3D" id="2.30.30.40">
    <property type="entry name" value="SH3 Domains"/>
    <property type="match status" value="1"/>
</dbReference>
<evidence type="ECO:0000256" key="3">
    <source>
        <dbReference type="ARBA" id="ARBA00022443"/>
    </source>
</evidence>
<dbReference type="GeneID" id="110985498"/>
<keyword evidence="4" id="KW-0963">Cytoplasm</keyword>
<dbReference type="Pfam" id="PF21019">
    <property type="entry name" value="Spectrin_3"/>
    <property type="match status" value="1"/>
</dbReference>
<dbReference type="PANTHER" id="PTHR23169:SF23">
    <property type="entry name" value="SHORT STOP, ISOFORM H"/>
    <property type="match status" value="1"/>
</dbReference>
<dbReference type="CDD" id="cd21189">
    <property type="entry name" value="CH_PLEC-like_rpt2"/>
    <property type="match status" value="1"/>
</dbReference>
<dbReference type="PROSITE" id="PS50002">
    <property type="entry name" value="SH3"/>
    <property type="match status" value="1"/>
</dbReference>
<dbReference type="SMART" id="SM00033">
    <property type="entry name" value="CH"/>
    <property type="match status" value="2"/>
</dbReference>
<organism evidence="22 23">
    <name type="scientific">Acanthaster planci</name>
    <name type="common">Crown-of-thorns starfish</name>
    <dbReference type="NCBI Taxonomy" id="133434"/>
    <lineage>
        <taxon>Eukaryota</taxon>
        <taxon>Metazoa</taxon>
        <taxon>Echinodermata</taxon>
        <taxon>Eleutherozoa</taxon>
        <taxon>Asterozoa</taxon>
        <taxon>Asteroidea</taxon>
        <taxon>Valvatacea</taxon>
        <taxon>Valvatida</taxon>
        <taxon>Acanthasteridae</taxon>
        <taxon>Acanthaster</taxon>
    </lineage>
</organism>
<feature type="coiled-coil region" evidence="18">
    <location>
        <begin position="813"/>
        <end position="847"/>
    </location>
</feature>
<feature type="domain" description="Calponin-homology (CH)" evidence="21">
    <location>
        <begin position="51"/>
        <end position="158"/>
    </location>
</feature>
<dbReference type="CDD" id="cd00176">
    <property type="entry name" value="SPEC"/>
    <property type="match status" value="2"/>
</dbReference>
<keyword evidence="9" id="KW-1133">Transmembrane helix</keyword>
<proteinExistence type="predicted"/>
<dbReference type="PROSITE" id="PS00020">
    <property type="entry name" value="ACTININ_2"/>
    <property type="match status" value="1"/>
</dbReference>
<dbReference type="PROSITE" id="PS50021">
    <property type="entry name" value="CH"/>
    <property type="match status" value="2"/>
</dbReference>
<dbReference type="GO" id="GO:0045104">
    <property type="term" value="P:intermediate filament cytoskeleton organization"/>
    <property type="evidence" value="ECO:0007669"/>
    <property type="project" value="InterPro"/>
</dbReference>
<feature type="region of interest" description="Disordered" evidence="19">
    <location>
        <begin position="280"/>
        <end position="330"/>
    </location>
</feature>
<keyword evidence="8" id="KW-0677">Repeat</keyword>
<dbReference type="InterPro" id="IPR043197">
    <property type="entry name" value="Plakin"/>
</dbReference>
<dbReference type="SUPFAM" id="SSF46966">
    <property type="entry name" value="Spectrin repeat"/>
    <property type="match status" value="6"/>
</dbReference>
<dbReference type="RefSeq" id="XP_022102247.1">
    <property type="nucleotide sequence ID" value="XM_022246555.1"/>
</dbReference>
<dbReference type="InterPro" id="IPR001589">
    <property type="entry name" value="Actinin_actin-bd_CS"/>
</dbReference>
<feature type="domain" description="SH3" evidence="20">
    <location>
        <begin position="862"/>
        <end position="919"/>
    </location>
</feature>
<keyword evidence="22" id="KW-1185">Reference proteome</keyword>
<evidence type="ECO:0000256" key="1">
    <source>
        <dbReference type="ARBA" id="ARBA00004245"/>
    </source>
</evidence>
<dbReference type="InterPro" id="IPR001715">
    <property type="entry name" value="CH_dom"/>
</dbReference>
<feature type="coiled-coil region" evidence="18">
    <location>
        <begin position="1109"/>
        <end position="1227"/>
    </location>
</feature>
<feature type="region of interest" description="Disordered" evidence="19">
    <location>
        <begin position="992"/>
        <end position="1015"/>
    </location>
</feature>
<dbReference type="InterPro" id="IPR041615">
    <property type="entry name" value="Desmoplakin_SH3"/>
</dbReference>
<evidence type="ECO:0000259" key="20">
    <source>
        <dbReference type="PROSITE" id="PS50002"/>
    </source>
</evidence>
<dbReference type="PANTHER" id="PTHR23169">
    <property type="entry name" value="ENVOPLAKIN"/>
    <property type="match status" value="1"/>
</dbReference>